<evidence type="ECO:0000313" key="1">
    <source>
        <dbReference type="EMBL" id="PTB38912.1"/>
    </source>
</evidence>
<keyword evidence="2" id="KW-1185">Reference proteome</keyword>
<sequence>MFGIPQRQDDTAFACRCIVGTMSQCTSKFAPTHPSRDASGMLPIPPFNISAFFIGPFFLIGPNCPDAKGKL</sequence>
<dbReference type="Proteomes" id="UP000240493">
    <property type="component" value="Unassembled WGS sequence"/>
</dbReference>
<reference evidence="1 2" key="1">
    <citation type="submission" date="2016-07" db="EMBL/GenBank/DDBJ databases">
        <title>Multiple horizontal gene transfer events from other fungi enriched the ability of initially mycotrophic Trichoderma (Ascomycota) to feed on dead plant biomass.</title>
        <authorList>
            <consortium name="DOE Joint Genome Institute"/>
            <person name="Aerts A."/>
            <person name="Atanasova L."/>
            <person name="Chenthamara K."/>
            <person name="Zhang J."/>
            <person name="Grujic M."/>
            <person name="Henrissat B."/>
            <person name="Kuo A."/>
            <person name="Salamov A."/>
            <person name="Lipzen A."/>
            <person name="Labutti K."/>
            <person name="Barry K."/>
            <person name="Miao Y."/>
            <person name="Rahimi M.J."/>
            <person name="Shen Q."/>
            <person name="Grigoriev I.V."/>
            <person name="Kubicek C.P."/>
            <person name="Druzhinina I.S."/>
        </authorList>
    </citation>
    <scope>NUCLEOTIDE SEQUENCE [LARGE SCALE GENOMIC DNA]</scope>
    <source>
        <strain evidence="1 2">CBS 433.97</strain>
    </source>
</reference>
<accession>A0A2T3Z276</accession>
<evidence type="ECO:0000313" key="2">
    <source>
        <dbReference type="Proteomes" id="UP000240493"/>
    </source>
</evidence>
<protein>
    <submittedName>
        <fullName evidence="1">Uncharacterized protein</fullName>
    </submittedName>
</protein>
<gene>
    <name evidence="1" type="ORF">M441DRAFT_241065</name>
</gene>
<name>A0A2T3Z276_TRIA4</name>
<dbReference type="AlphaFoldDB" id="A0A2T3Z276"/>
<organism evidence="1 2">
    <name type="scientific">Trichoderma asperellum (strain ATCC 204424 / CBS 433.97 / NBRC 101777)</name>
    <dbReference type="NCBI Taxonomy" id="1042311"/>
    <lineage>
        <taxon>Eukaryota</taxon>
        <taxon>Fungi</taxon>
        <taxon>Dikarya</taxon>
        <taxon>Ascomycota</taxon>
        <taxon>Pezizomycotina</taxon>
        <taxon>Sordariomycetes</taxon>
        <taxon>Hypocreomycetidae</taxon>
        <taxon>Hypocreales</taxon>
        <taxon>Hypocreaceae</taxon>
        <taxon>Trichoderma</taxon>
    </lineage>
</organism>
<dbReference type="EMBL" id="KZ679265">
    <property type="protein sequence ID" value="PTB38912.1"/>
    <property type="molecule type" value="Genomic_DNA"/>
</dbReference>
<proteinExistence type="predicted"/>